<dbReference type="NCBIfam" id="TIGR02937">
    <property type="entry name" value="sigma70-ECF"/>
    <property type="match status" value="1"/>
</dbReference>
<dbReference type="InterPro" id="IPR013324">
    <property type="entry name" value="RNA_pol_sigma_r3/r4-like"/>
</dbReference>
<keyword evidence="4" id="KW-0804">Transcription</keyword>
<dbReference type="Pfam" id="PF08281">
    <property type="entry name" value="Sigma70_r4_2"/>
    <property type="match status" value="1"/>
</dbReference>
<feature type="coiled-coil region" evidence="5">
    <location>
        <begin position="165"/>
        <end position="192"/>
    </location>
</feature>
<protein>
    <submittedName>
        <fullName evidence="8">RNA polymerase subunit sigma</fullName>
    </submittedName>
</protein>
<dbReference type="EMBL" id="CABFWF030000012">
    <property type="protein sequence ID" value="CAD7038606.1"/>
    <property type="molecule type" value="Genomic_DNA"/>
</dbReference>
<dbReference type="InterPro" id="IPR013325">
    <property type="entry name" value="RNA_pol_sigma_r2"/>
</dbReference>
<evidence type="ECO:0000313" key="9">
    <source>
        <dbReference type="Proteomes" id="UP000606921"/>
    </source>
</evidence>
<name>A0ABM8PMV2_9HYPH</name>
<reference evidence="8 9" key="1">
    <citation type="submission" date="2020-11" db="EMBL/GenBank/DDBJ databases">
        <authorList>
            <person name="Lassalle F."/>
        </authorList>
    </citation>
    <scope>NUCLEOTIDE SEQUENCE [LARGE SCALE GENOMIC DNA]</scope>
    <source>
        <strain evidence="8 9">JC140</strain>
    </source>
</reference>
<keyword evidence="3" id="KW-0731">Sigma factor</keyword>
<feature type="domain" description="RNA polymerase sigma-70 region 2" evidence="6">
    <location>
        <begin position="40"/>
        <end position="99"/>
    </location>
</feature>
<dbReference type="PANTHER" id="PTHR43133">
    <property type="entry name" value="RNA POLYMERASE ECF-TYPE SIGMA FACTO"/>
    <property type="match status" value="1"/>
</dbReference>
<dbReference type="Proteomes" id="UP000606921">
    <property type="component" value="Unassembled WGS sequence"/>
</dbReference>
<evidence type="ECO:0000256" key="3">
    <source>
        <dbReference type="ARBA" id="ARBA00023082"/>
    </source>
</evidence>
<keyword evidence="2" id="KW-0805">Transcription regulation</keyword>
<dbReference type="Gene3D" id="1.10.1740.10">
    <property type="match status" value="1"/>
</dbReference>
<evidence type="ECO:0000256" key="5">
    <source>
        <dbReference type="SAM" id="Coils"/>
    </source>
</evidence>
<dbReference type="InterPro" id="IPR036388">
    <property type="entry name" value="WH-like_DNA-bd_sf"/>
</dbReference>
<proteinExistence type="inferred from homology"/>
<dbReference type="SUPFAM" id="SSF88946">
    <property type="entry name" value="Sigma2 domain of RNA polymerase sigma factors"/>
    <property type="match status" value="1"/>
</dbReference>
<dbReference type="InterPro" id="IPR014284">
    <property type="entry name" value="RNA_pol_sigma-70_dom"/>
</dbReference>
<dbReference type="NCBIfam" id="NF009164">
    <property type="entry name" value="PRK12511.1"/>
    <property type="match status" value="1"/>
</dbReference>
<sequence>MIGRCRNILQSAWNRKAPQDVYQGMNSGRDPFDVIGQLAALRRYARSLARDGDEAEDLVHDALVRAYEKKQTFRTGGNLRNWLLSIVHNTYIDRLRQSRSQRRKAAAAADLAQADDSSNPEHTVRLRQLRGAFFRLPDEQRDALHLVAIEGLSYQEAAEALGIPIGTLMSRVSRAREKLRALEQDSADLRRNSHLKVIGGGKDEND</sequence>
<comment type="caution">
    <text evidence="8">The sequence shown here is derived from an EMBL/GenBank/DDBJ whole genome shotgun (WGS) entry which is preliminary data.</text>
</comment>
<dbReference type="Pfam" id="PF04542">
    <property type="entry name" value="Sigma70_r2"/>
    <property type="match status" value="1"/>
</dbReference>
<feature type="domain" description="RNA polymerase sigma factor 70 region 4 type 2" evidence="7">
    <location>
        <begin position="132"/>
        <end position="179"/>
    </location>
</feature>
<dbReference type="InterPro" id="IPR007627">
    <property type="entry name" value="RNA_pol_sigma70_r2"/>
</dbReference>
<organism evidence="8 9">
    <name type="scientific">Pseudorhizobium endolithicum</name>
    <dbReference type="NCBI Taxonomy" id="1191678"/>
    <lineage>
        <taxon>Bacteria</taxon>
        <taxon>Pseudomonadati</taxon>
        <taxon>Pseudomonadota</taxon>
        <taxon>Alphaproteobacteria</taxon>
        <taxon>Hyphomicrobiales</taxon>
        <taxon>Rhizobiaceae</taxon>
        <taxon>Rhizobium/Agrobacterium group</taxon>
        <taxon>Pseudorhizobium</taxon>
    </lineage>
</organism>
<dbReference type="CDD" id="cd06171">
    <property type="entry name" value="Sigma70_r4"/>
    <property type="match status" value="1"/>
</dbReference>
<dbReference type="InterPro" id="IPR013249">
    <property type="entry name" value="RNA_pol_sigma70_r4_t2"/>
</dbReference>
<keyword evidence="9" id="KW-1185">Reference proteome</keyword>
<evidence type="ECO:0000313" key="8">
    <source>
        <dbReference type="EMBL" id="CAD7038606.1"/>
    </source>
</evidence>
<dbReference type="InterPro" id="IPR039425">
    <property type="entry name" value="RNA_pol_sigma-70-like"/>
</dbReference>
<dbReference type="Gene3D" id="1.10.10.10">
    <property type="entry name" value="Winged helix-like DNA-binding domain superfamily/Winged helix DNA-binding domain"/>
    <property type="match status" value="1"/>
</dbReference>
<keyword evidence="5" id="KW-0175">Coiled coil</keyword>
<evidence type="ECO:0000256" key="2">
    <source>
        <dbReference type="ARBA" id="ARBA00023015"/>
    </source>
</evidence>
<dbReference type="PANTHER" id="PTHR43133:SF25">
    <property type="entry name" value="RNA POLYMERASE SIGMA FACTOR RFAY-RELATED"/>
    <property type="match status" value="1"/>
</dbReference>
<comment type="similarity">
    <text evidence="1">Belongs to the sigma-70 factor family. ECF subfamily.</text>
</comment>
<evidence type="ECO:0000256" key="4">
    <source>
        <dbReference type="ARBA" id="ARBA00023163"/>
    </source>
</evidence>
<accession>A0ABM8PMV2</accession>
<evidence type="ECO:0000259" key="6">
    <source>
        <dbReference type="Pfam" id="PF04542"/>
    </source>
</evidence>
<gene>
    <name evidence="8" type="ORF">REJC140_00645</name>
</gene>
<evidence type="ECO:0000259" key="7">
    <source>
        <dbReference type="Pfam" id="PF08281"/>
    </source>
</evidence>
<evidence type="ECO:0000256" key="1">
    <source>
        <dbReference type="ARBA" id="ARBA00010641"/>
    </source>
</evidence>
<dbReference type="SUPFAM" id="SSF88659">
    <property type="entry name" value="Sigma3 and sigma4 domains of RNA polymerase sigma factors"/>
    <property type="match status" value="1"/>
</dbReference>